<name>A0A7X9E6L0_UNCKA</name>
<evidence type="ECO:0000313" key="15">
    <source>
        <dbReference type="Proteomes" id="UP000590542"/>
    </source>
</evidence>
<comment type="subcellular location">
    <subcellularLocation>
        <location evidence="1">Endoplasmic reticulum membrane</location>
        <topology evidence="1">Single-pass membrane protein</topology>
    </subcellularLocation>
</comment>
<evidence type="ECO:0000259" key="13">
    <source>
        <dbReference type="Pfam" id="PF00535"/>
    </source>
</evidence>
<dbReference type="CDD" id="cd04188">
    <property type="entry name" value="DPG_synthase"/>
    <property type="match status" value="1"/>
</dbReference>
<comment type="catalytic activity">
    <reaction evidence="12">
        <text>a di-trans,poly-cis-dolichyl phosphate + UDP-alpha-D-glucose = a di-trans,poly-cis-dolichyl beta-D-glucosyl phosphate + UDP</text>
        <dbReference type="Rhea" id="RHEA:15401"/>
        <dbReference type="Rhea" id="RHEA-COMP:19498"/>
        <dbReference type="Rhea" id="RHEA-COMP:19502"/>
        <dbReference type="ChEBI" id="CHEBI:57525"/>
        <dbReference type="ChEBI" id="CHEBI:57683"/>
        <dbReference type="ChEBI" id="CHEBI:58223"/>
        <dbReference type="ChEBI" id="CHEBI:58885"/>
        <dbReference type="EC" id="2.4.1.117"/>
    </reaction>
    <physiologicalReaction direction="left-to-right" evidence="12">
        <dbReference type="Rhea" id="RHEA:15402"/>
    </physiologicalReaction>
</comment>
<comment type="caution">
    <text evidence="14">The sequence shown here is derived from an EMBL/GenBank/DDBJ whole genome shotgun (WGS) entry which is preliminary data.</text>
</comment>
<evidence type="ECO:0000256" key="7">
    <source>
        <dbReference type="ARBA" id="ARBA00022692"/>
    </source>
</evidence>
<evidence type="ECO:0000313" key="14">
    <source>
        <dbReference type="EMBL" id="NMB91454.1"/>
    </source>
</evidence>
<evidence type="ECO:0000256" key="10">
    <source>
        <dbReference type="ARBA" id="ARBA00022989"/>
    </source>
</evidence>
<dbReference type="Proteomes" id="UP000590542">
    <property type="component" value="Unassembled WGS sequence"/>
</dbReference>
<dbReference type="InterPro" id="IPR035518">
    <property type="entry name" value="DPG_synthase"/>
</dbReference>
<comment type="pathway">
    <text evidence="2">Protein modification; protein glycosylation.</text>
</comment>
<comment type="similarity">
    <text evidence="3">Belongs to the glycosyltransferase 2 family.</text>
</comment>
<accession>A0A7X9E6L0</accession>
<gene>
    <name evidence="14" type="ORF">GYA37_01240</name>
</gene>
<evidence type="ECO:0000256" key="9">
    <source>
        <dbReference type="ARBA" id="ARBA00022968"/>
    </source>
</evidence>
<evidence type="ECO:0000256" key="8">
    <source>
        <dbReference type="ARBA" id="ARBA00022824"/>
    </source>
</evidence>
<dbReference type="PANTHER" id="PTHR10859">
    <property type="entry name" value="GLYCOSYL TRANSFERASE"/>
    <property type="match status" value="1"/>
</dbReference>
<dbReference type="GO" id="GO:0006487">
    <property type="term" value="P:protein N-linked glycosylation"/>
    <property type="evidence" value="ECO:0007669"/>
    <property type="project" value="TreeGrafter"/>
</dbReference>
<sequence>MEGQEMIEYSIVIPAYNEEDKVTSSLTQVVNFMRSFCSSFEVLVVNDGSRDTTADKVGEYVRENPEVKLINNPHRGKGYAVWTGMQEAKGKLVYMADMDLSAPIEELRKLSIWIKDQDFDIVIASREGVGARRIGEPFYRHLMGRVFNVLVQLIALPGITDSQCGFKLFKGDVAKDIFGRLDIYGKKAVDIDKAYLGAWDVEVLYLARKLGYTIKQVPVTWTFVKTKRLSPVKDSLKMALDVLKIRINDLKGKYKSAQMPRK</sequence>
<evidence type="ECO:0000256" key="1">
    <source>
        <dbReference type="ARBA" id="ARBA00004389"/>
    </source>
</evidence>
<evidence type="ECO:0000256" key="5">
    <source>
        <dbReference type="ARBA" id="ARBA00022676"/>
    </source>
</evidence>
<evidence type="ECO:0000256" key="6">
    <source>
        <dbReference type="ARBA" id="ARBA00022679"/>
    </source>
</evidence>
<dbReference type="InterPro" id="IPR001173">
    <property type="entry name" value="Glyco_trans_2-like"/>
</dbReference>
<keyword evidence="11" id="KW-0472">Membrane</keyword>
<evidence type="ECO:0000256" key="11">
    <source>
        <dbReference type="ARBA" id="ARBA00023136"/>
    </source>
</evidence>
<evidence type="ECO:0000256" key="3">
    <source>
        <dbReference type="ARBA" id="ARBA00006739"/>
    </source>
</evidence>
<keyword evidence="8" id="KW-0256">Endoplasmic reticulum</keyword>
<feature type="domain" description="Glycosyltransferase 2-like" evidence="13">
    <location>
        <begin position="10"/>
        <end position="178"/>
    </location>
</feature>
<dbReference type="Gene3D" id="3.90.550.10">
    <property type="entry name" value="Spore Coat Polysaccharide Biosynthesis Protein SpsA, Chain A"/>
    <property type="match status" value="1"/>
</dbReference>
<keyword evidence="7" id="KW-0812">Transmembrane</keyword>
<reference evidence="14 15" key="1">
    <citation type="journal article" date="2020" name="Biotechnol. Biofuels">
        <title>New insights from the biogas microbiome by comprehensive genome-resolved metagenomics of nearly 1600 species originating from multiple anaerobic digesters.</title>
        <authorList>
            <person name="Campanaro S."/>
            <person name="Treu L."/>
            <person name="Rodriguez-R L.M."/>
            <person name="Kovalovszki A."/>
            <person name="Ziels R.M."/>
            <person name="Maus I."/>
            <person name="Zhu X."/>
            <person name="Kougias P.G."/>
            <person name="Basile A."/>
            <person name="Luo G."/>
            <person name="Schluter A."/>
            <person name="Konstantinidis K.T."/>
            <person name="Angelidaki I."/>
        </authorList>
    </citation>
    <scope>NUCLEOTIDE SEQUENCE [LARGE SCALE GENOMIC DNA]</scope>
    <source>
        <strain evidence="14">AS27yjCOA_202</strain>
    </source>
</reference>
<keyword evidence="9" id="KW-0735">Signal-anchor</keyword>
<organism evidence="14 15">
    <name type="scientific">candidate division WWE3 bacterium</name>
    <dbReference type="NCBI Taxonomy" id="2053526"/>
    <lineage>
        <taxon>Bacteria</taxon>
        <taxon>Katanobacteria</taxon>
    </lineage>
</organism>
<dbReference type="InterPro" id="IPR029044">
    <property type="entry name" value="Nucleotide-diphossugar_trans"/>
</dbReference>
<dbReference type="EC" id="2.4.1.117" evidence="4"/>
<proteinExistence type="inferred from homology"/>
<evidence type="ECO:0000256" key="2">
    <source>
        <dbReference type="ARBA" id="ARBA00004922"/>
    </source>
</evidence>
<dbReference type="PANTHER" id="PTHR10859:SF91">
    <property type="entry name" value="DOLICHYL-PHOSPHATE BETA-GLUCOSYLTRANSFERASE"/>
    <property type="match status" value="1"/>
</dbReference>
<protein>
    <recommendedName>
        <fullName evidence="4">dolichyl-phosphate beta-glucosyltransferase</fullName>
        <ecNumber evidence="4">2.4.1.117</ecNumber>
    </recommendedName>
</protein>
<dbReference type="SUPFAM" id="SSF53448">
    <property type="entry name" value="Nucleotide-diphospho-sugar transferases"/>
    <property type="match status" value="1"/>
</dbReference>
<dbReference type="EMBL" id="JAAZNV010000006">
    <property type="protein sequence ID" value="NMB91454.1"/>
    <property type="molecule type" value="Genomic_DNA"/>
</dbReference>
<dbReference type="AlphaFoldDB" id="A0A7X9E6L0"/>
<dbReference type="GO" id="GO:0004581">
    <property type="term" value="F:dolichyl-phosphate beta-glucosyltransferase activity"/>
    <property type="evidence" value="ECO:0007669"/>
    <property type="project" value="UniProtKB-EC"/>
</dbReference>
<keyword evidence="6 14" id="KW-0808">Transferase</keyword>
<evidence type="ECO:0000256" key="12">
    <source>
        <dbReference type="ARBA" id="ARBA00045097"/>
    </source>
</evidence>
<evidence type="ECO:0000256" key="4">
    <source>
        <dbReference type="ARBA" id="ARBA00012583"/>
    </source>
</evidence>
<keyword evidence="10" id="KW-1133">Transmembrane helix</keyword>
<keyword evidence="5" id="KW-0328">Glycosyltransferase</keyword>
<dbReference type="Pfam" id="PF00535">
    <property type="entry name" value="Glycos_transf_2"/>
    <property type="match status" value="1"/>
</dbReference>